<evidence type="ECO:0000313" key="8">
    <source>
        <dbReference type="EMBL" id="MCZ8546260.1"/>
    </source>
</evidence>
<dbReference type="InterPro" id="IPR013762">
    <property type="entry name" value="Integrase-like_cat_sf"/>
</dbReference>
<dbReference type="CDD" id="cd00801">
    <property type="entry name" value="INT_P4_C"/>
    <property type="match status" value="1"/>
</dbReference>
<organism evidence="8 9">
    <name type="scientific">Mesorhizobium qingshengii</name>
    <dbReference type="NCBI Taxonomy" id="1165689"/>
    <lineage>
        <taxon>Bacteria</taxon>
        <taxon>Pseudomonadati</taxon>
        <taxon>Pseudomonadota</taxon>
        <taxon>Alphaproteobacteria</taxon>
        <taxon>Hyphomicrobiales</taxon>
        <taxon>Phyllobacteriaceae</taxon>
        <taxon>Mesorhizobium</taxon>
    </lineage>
</organism>
<dbReference type="GO" id="GO:0003677">
    <property type="term" value="F:DNA binding"/>
    <property type="evidence" value="ECO:0007669"/>
    <property type="project" value="UniProtKB-KW"/>
</dbReference>
<accession>A0ABT4QXJ0</accession>
<comment type="similarity">
    <text evidence="1">Belongs to the 'phage' integrase family.</text>
</comment>
<dbReference type="PANTHER" id="PTHR30629:SF2">
    <property type="entry name" value="PROPHAGE INTEGRASE INTS-RELATED"/>
    <property type="match status" value="1"/>
</dbReference>
<dbReference type="Pfam" id="PF22022">
    <property type="entry name" value="Phage_int_M"/>
    <property type="match status" value="1"/>
</dbReference>
<dbReference type="InterPro" id="IPR002104">
    <property type="entry name" value="Integrase_catalytic"/>
</dbReference>
<keyword evidence="9" id="KW-1185">Reference proteome</keyword>
<evidence type="ECO:0000256" key="4">
    <source>
        <dbReference type="ARBA" id="ARBA00023172"/>
    </source>
</evidence>
<dbReference type="SUPFAM" id="SSF56349">
    <property type="entry name" value="DNA breaking-rejoining enzymes"/>
    <property type="match status" value="1"/>
</dbReference>
<dbReference type="Pfam" id="PF00589">
    <property type="entry name" value="Phage_integrase"/>
    <property type="match status" value="1"/>
</dbReference>
<protein>
    <submittedName>
        <fullName evidence="8">Integrase arm-type DNA-binding domain-containing protein</fullName>
    </submittedName>
</protein>
<evidence type="ECO:0000259" key="7">
    <source>
        <dbReference type="PROSITE" id="PS51900"/>
    </source>
</evidence>
<dbReference type="InterPro" id="IPR025166">
    <property type="entry name" value="Integrase_DNA_bind_dom"/>
</dbReference>
<dbReference type="InterPro" id="IPR038488">
    <property type="entry name" value="Integrase_DNA-bd_sf"/>
</dbReference>
<feature type="domain" description="Core-binding (CB)" evidence="7">
    <location>
        <begin position="97"/>
        <end position="178"/>
    </location>
</feature>
<dbReference type="Pfam" id="PF13356">
    <property type="entry name" value="Arm-DNA-bind_3"/>
    <property type="match status" value="1"/>
</dbReference>
<comment type="caution">
    <text evidence="8">The sequence shown here is derived from an EMBL/GenBank/DDBJ whole genome shotgun (WGS) entry which is preliminary data.</text>
</comment>
<dbReference type="EMBL" id="JAPFQA010000008">
    <property type="protein sequence ID" value="MCZ8546260.1"/>
    <property type="molecule type" value="Genomic_DNA"/>
</dbReference>
<proteinExistence type="inferred from homology"/>
<dbReference type="Gene3D" id="1.10.443.10">
    <property type="entry name" value="Intergrase catalytic core"/>
    <property type="match status" value="1"/>
</dbReference>
<dbReference type="PROSITE" id="PS51900">
    <property type="entry name" value="CB"/>
    <property type="match status" value="1"/>
</dbReference>
<dbReference type="PROSITE" id="PS51898">
    <property type="entry name" value="TYR_RECOMBINASE"/>
    <property type="match status" value="1"/>
</dbReference>
<keyword evidence="4" id="KW-0233">DNA recombination</keyword>
<reference evidence="8" key="1">
    <citation type="submission" date="2022-11" db="EMBL/GenBank/DDBJ databases">
        <authorList>
            <person name="Coimbra C."/>
        </authorList>
    </citation>
    <scope>NUCLEOTIDE SEQUENCE</scope>
    <source>
        <strain evidence="8">Jales19</strain>
    </source>
</reference>
<keyword evidence="3 5" id="KW-0238">DNA-binding</keyword>
<sequence length="414" mass="46155">MLTDIAVKKAKAADKPYKMADGSGLHLFVSTAGGKLWRFRYEFGGKEKLLSFGPYPDVSLLEARAARDDAKKTIRDGRDPGIAKKLRKLAHTTDTGNTFEAIAREWHDIHKSTWAERHAHDVLFSLERDVFPTLGNVPIKDISAADVYSLLRPIELRGAKETARRIRQRMSAVFERAIASGRATDNPAASVKGAMAPMKKGKQPAITDLDRAREMLTKAEGEPAHPVTKLALRILALTAVRPGTLTTTPWAEWASLDVDAPVWQIPAARMKLRLQHKEDDARDHIVPLSRQAVEAIAALRVISGRGPLAFPNTRHAHKPMSENAIGYLLNRAGFHHKHVPHGWRSTFSTVMNERFPADRYVIDLMLSHLPKDGVERAYNRAEHLARRRELAQVWADLILADARPATDLLAGARR</sequence>
<dbReference type="InterPro" id="IPR011010">
    <property type="entry name" value="DNA_brk_join_enz"/>
</dbReference>
<dbReference type="RefSeq" id="WP_269906627.1">
    <property type="nucleotide sequence ID" value="NZ_JAPFQA010000008.1"/>
</dbReference>
<evidence type="ECO:0000256" key="2">
    <source>
        <dbReference type="ARBA" id="ARBA00022908"/>
    </source>
</evidence>
<dbReference type="Gene3D" id="1.10.150.130">
    <property type="match status" value="1"/>
</dbReference>
<gene>
    <name evidence="8" type="ORF">OOJ09_18890</name>
</gene>
<name>A0ABT4QXJ0_9HYPH</name>
<dbReference type="InterPro" id="IPR010998">
    <property type="entry name" value="Integrase_recombinase_N"/>
</dbReference>
<evidence type="ECO:0000313" key="9">
    <source>
        <dbReference type="Proteomes" id="UP001152178"/>
    </source>
</evidence>
<evidence type="ECO:0000259" key="6">
    <source>
        <dbReference type="PROSITE" id="PS51898"/>
    </source>
</evidence>
<dbReference type="InterPro" id="IPR044068">
    <property type="entry name" value="CB"/>
</dbReference>
<feature type="domain" description="Tyr recombinase" evidence="6">
    <location>
        <begin position="202"/>
        <end position="395"/>
    </location>
</feature>
<evidence type="ECO:0000256" key="5">
    <source>
        <dbReference type="PROSITE-ProRule" id="PRU01248"/>
    </source>
</evidence>
<evidence type="ECO:0000256" key="3">
    <source>
        <dbReference type="ARBA" id="ARBA00023125"/>
    </source>
</evidence>
<dbReference type="InterPro" id="IPR053876">
    <property type="entry name" value="Phage_int_M"/>
</dbReference>
<dbReference type="InterPro" id="IPR050808">
    <property type="entry name" value="Phage_Integrase"/>
</dbReference>
<keyword evidence="2" id="KW-0229">DNA integration</keyword>
<evidence type="ECO:0000256" key="1">
    <source>
        <dbReference type="ARBA" id="ARBA00008857"/>
    </source>
</evidence>
<dbReference type="PANTHER" id="PTHR30629">
    <property type="entry name" value="PROPHAGE INTEGRASE"/>
    <property type="match status" value="1"/>
</dbReference>
<dbReference type="Gene3D" id="3.30.160.390">
    <property type="entry name" value="Integrase, DNA-binding domain"/>
    <property type="match status" value="1"/>
</dbReference>
<dbReference type="Proteomes" id="UP001152178">
    <property type="component" value="Unassembled WGS sequence"/>
</dbReference>